<proteinExistence type="predicted"/>
<dbReference type="OrthoDB" id="1123496at2"/>
<dbReference type="KEGG" id="csto:CGC58_10755"/>
<organism evidence="2 3">
    <name type="scientific">Capnocytophaga stomatis</name>
    <dbReference type="NCBI Taxonomy" id="1848904"/>
    <lineage>
        <taxon>Bacteria</taxon>
        <taxon>Pseudomonadati</taxon>
        <taxon>Bacteroidota</taxon>
        <taxon>Flavobacteriia</taxon>
        <taxon>Flavobacteriales</taxon>
        <taxon>Flavobacteriaceae</taxon>
        <taxon>Capnocytophaga</taxon>
    </lineage>
</organism>
<sequence length="232" mass="25737">MKKVITSARVTELGDIANRLSELYKKTTALQDDNFLSTHFSELEKQGKAITAAVKRDSVLSKLKEIDSRRDDAVRVLSKLLTGYENIPEQTLKPHGERLAAIFKKYGVGITDENYSSESNLIESLLADFATEEAVASVSALAGVSQALDNLRKEQNVFAEARAEYEKARSEWENQPTATSLRKPLLEIVNKKIIPYLIAMQIADNSKYGSFISAASKIIESVNDVIRGRGKK</sequence>
<evidence type="ECO:0000313" key="2">
    <source>
        <dbReference type="EMBL" id="ATA90161.1"/>
    </source>
</evidence>
<reference evidence="3" key="1">
    <citation type="submission" date="2017-06" db="EMBL/GenBank/DDBJ databases">
        <title>Capnocytophaga spp. assemblies.</title>
        <authorList>
            <person name="Gulvik C.A."/>
        </authorList>
    </citation>
    <scope>NUCLEOTIDE SEQUENCE [LARGE SCALE GENOMIC DNA]</scope>
    <source>
        <strain evidence="3">H2177</strain>
    </source>
</reference>
<protein>
    <submittedName>
        <fullName evidence="2">Uncharacterized protein</fullName>
    </submittedName>
</protein>
<dbReference type="RefSeq" id="WP_095896706.1">
    <property type="nucleotide sequence ID" value="NZ_BOQF01000005.1"/>
</dbReference>
<name>A0A250FYT1_9FLAO</name>
<accession>A0A250FYT1</accession>
<dbReference type="AlphaFoldDB" id="A0A250FYT1"/>
<keyword evidence="1" id="KW-0175">Coiled coil</keyword>
<dbReference type="Proteomes" id="UP000217348">
    <property type="component" value="Chromosome"/>
</dbReference>
<dbReference type="InterPro" id="IPR046228">
    <property type="entry name" value="DUF6261"/>
</dbReference>
<gene>
    <name evidence="2" type="ORF">CGC58_10755</name>
</gene>
<feature type="coiled-coil region" evidence="1">
    <location>
        <begin position="144"/>
        <end position="171"/>
    </location>
</feature>
<dbReference type="EMBL" id="CP022387">
    <property type="protein sequence ID" value="ATA90161.1"/>
    <property type="molecule type" value="Genomic_DNA"/>
</dbReference>
<evidence type="ECO:0000313" key="3">
    <source>
        <dbReference type="Proteomes" id="UP000217348"/>
    </source>
</evidence>
<dbReference type="Pfam" id="PF19775">
    <property type="entry name" value="DUF6261"/>
    <property type="match status" value="1"/>
</dbReference>
<evidence type="ECO:0000256" key="1">
    <source>
        <dbReference type="SAM" id="Coils"/>
    </source>
</evidence>